<gene>
    <name evidence="3" type="ORF">F6J89_06600</name>
</gene>
<dbReference type="Gene3D" id="1.10.10.1770">
    <property type="entry name" value="Gun4-like"/>
    <property type="match status" value="1"/>
</dbReference>
<dbReference type="AlphaFoldDB" id="A0A6B3N6V3"/>
<dbReference type="SUPFAM" id="SSF140869">
    <property type="entry name" value="GUN4-like"/>
    <property type="match status" value="1"/>
</dbReference>
<feature type="domain" description="GUN4-like" evidence="2">
    <location>
        <begin position="57"/>
        <end position="171"/>
    </location>
</feature>
<feature type="region of interest" description="Disordered" evidence="1">
    <location>
        <begin position="178"/>
        <end position="205"/>
    </location>
</feature>
<dbReference type="Gene3D" id="1.25.40.620">
    <property type="match status" value="1"/>
</dbReference>
<name>A0A6B3N6V3_9CYAN</name>
<dbReference type="CDD" id="cd16383">
    <property type="entry name" value="GUN4"/>
    <property type="match status" value="1"/>
</dbReference>
<accession>A0A6B3N6V3</accession>
<dbReference type="PANTHER" id="PTHR34800:SF1">
    <property type="entry name" value="TETRAPYRROLE-BINDING PROTEIN, CHLOROPLASTIC"/>
    <property type="match status" value="1"/>
</dbReference>
<proteinExistence type="predicted"/>
<sequence>MVAAFGGAVATVAIAAVSWLAFKPTELTPIKEAQLQEPTPKPLPGVLDSGLDENNLKGDYSQLQKYLQKKNWEAADQETFQVMLKVAGLKSEEQGRFNLSEWEKFSCQDFNEIDRLWSEGSNGRLGFSTQNRILEESKNYNLFYEKIGWTQESPQGNSWVVAWNYNPETKKAEYLPQQKPNFENPPDGHLPAKLEWDTPEGGNPQDRRFEAIYKCKL</sequence>
<organism evidence="3">
    <name type="scientific">Symploca sp. SIO1C4</name>
    <dbReference type="NCBI Taxonomy" id="2607765"/>
    <lineage>
        <taxon>Bacteria</taxon>
        <taxon>Bacillati</taxon>
        <taxon>Cyanobacteriota</taxon>
        <taxon>Cyanophyceae</taxon>
        <taxon>Coleofasciculales</taxon>
        <taxon>Coleofasciculaceae</taxon>
        <taxon>Symploca</taxon>
    </lineage>
</organism>
<evidence type="ECO:0000259" key="2">
    <source>
        <dbReference type="Pfam" id="PF05419"/>
    </source>
</evidence>
<dbReference type="InterPro" id="IPR037215">
    <property type="entry name" value="GUN4-like_sf"/>
</dbReference>
<reference evidence="3" key="1">
    <citation type="submission" date="2019-11" db="EMBL/GenBank/DDBJ databases">
        <title>Genomic insights into an expanded diversity of filamentous marine cyanobacteria reveals the extraordinary biosynthetic potential of Moorea and Okeania.</title>
        <authorList>
            <person name="Ferreira Leao T."/>
            <person name="Wang M."/>
            <person name="Moss N."/>
            <person name="Da Silva R."/>
            <person name="Sanders J."/>
            <person name="Nurk S."/>
            <person name="Gurevich A."/>
            <person name="Humphrey G."/>
            <person name="Reher R."/>
            <person name="Zhu Q."/>
            <person name="Belda-Ferre P."/>
            <person name="Glukhov E."/>
            <person name="Rex R."/>
            <person name="Dorrestein P.C."/>
            <person name="Knight R."/>
            <person name="Pevzner P."/>
            <person name="Gerwick W.H."/>
            <person name="Gerwick L."/>
        </authorList>
    </citation>
    <scope>NUCLEOTIDE SEQUENCE</scope>
    <source>
        <strain evidence="3">SIO1C4</strain>
    </source>
</reference>
<dbReference type="GO" id="GO:0046906">
    <property type="term" value="F:tetrapyrrole binding"/>
    <property type="evidence" value="ECO:0007669"/>
    <property type="project" value="TreeGrafter"/>
</dbReference>
<dbReference type="EMBL" id="JAAHFQ010000089">
    <property type="protein sequence ID" value="NER27303.1"/>
    <property type="molecule type" value="Genomic_DNA"/>
</dbReference>
<protein>
    <submittedName>
        <fullName evidence="3">GUN4 domain-containing protein</fullName>
    </submittedName>
</protein>
<dbReference type="PANTHER" id="PTHR34800">
    <property type="entry name" value="TETRAPYRROLE-BINDING PROTEIN, CHLOROPLASTIC"/>
    <property type="match status" value="1"/>
</dbReference>
<evidence type="ECO:0000256" key="1">
    <source>
        <dbReference type="SAM" id="MobiDB-lite"/>
    </source>
</evidence>
<dbReference type="Pfam" id="PF05419">
    <property type="entry name" value="GUN4"/>
    <property type="match status" value="1"/>
</dbReference>
<dbReference type="InterPro" id="IPR008629">
    <property type="entry name" value="GUN4-like"/>
</dbReference>
<evidence type="ECO:0000313" key="3">
    <source>
        <dbReference type="EMBL" id="NER27303.1"/>
    </source>
</evidence>
<comment type="caution">
    <text evidence="3">The sequence shown here is derived from an EMBL/GenBank/DDBJ whole genome shotgun (WGS) entry which is preliminary data.</text>
</comment>